<protein>
    <submittedName>
        <fullName evidence="1">Putative ovule protein</fullName>
    </submittedName>
</protein>
<dbReference type="EMBL" id="GEDG01033483">
    <property type="protein sequence ID" value="JAP10237.1"/>
    <property type="molecule type" value="Transcribed_RNA"/>
</dbReference>
<dbReference type="AlphaFoldDB" id="A0A0V0GQY5"/>
<organism evidence="1">
    <name type="scientific">Solanum chacoense</name>
    <name type="common">Chaco potato</name>
    <dbReference type="NCBI Taxonomy" id="4108"/>
    <lineage>
        <taxon>Eukaryota</taxon>
        <taxon>Viridiplantae</taxon>
        <taxon>Streptophyta</taxon>
        <taxon>Embryophyta</taxon>
        <taxon>Tracheophyta</taxon>
        <taxon>Spermatophyta</taxon>
        <taxon>Magnoliopsida</taxon>
        <taxon>eudicotyledons</taxon>
        <taxon>Gunneridae</taxon>
        <taxon>Pentapetalae</taxon>
        <taxon>asterids</taxon>
        <taxon>lamiids</taxon>
        <taxon>Solanales</taxon>
        <taxon>Solanaceae</taxon>
        <taxon>Solanoideae</taxon>
        <taxon>Solaneae</taxon>
        <taxon>Solanum</taxon>
    </lineage>
</organism>
<accession>A0A0V0GQY5</accession>
<evidence type="ECO:0000313" key="1">
    <source>
        <dbReference type="EMBL" id="JAP10237.1"/>
    </source>
</evidence>
<name>A0A0V0GQY5_SOLCH</name>
<reference evidence="1" key="1">
    <citation type="submission" date="2015-12" db="EMBL/GenBank/DDBJ databases">
        <title>Gene expression during late stages of embryo sac development: a critical building block for successful pollen-pistil interactions.</title>
        <authorList>
            <person name="Liu Y."/>
            <person name="Joly V."/>
            <person name="Sabar M."/>
            <person name="Matton D.P."/>
        </authorList>
    </citation>
    <scope>NUCLEOTIDE SEQUENCE</scope>
</reference>
<proteinExistence type="predicted"/>
<sequence>MSLQNSFVFFSPTIVFFKILYDKENYWSRTCMMYLMVSTSLLNGCLDWLLDLVSHHHLKHIVC</sequence>